<comment type="subcellular location">
    <subcellularLocation>
        <location evidence="1">Cytoplasm</location>
    </subcellularLocation>
</comment>
<dbReference type="FunFam" id="2.30.29.30:FF:000020">
    <property type="entry name" value="Actin filament-associated protein 1-like 2 isoform 1"/>
    <property type="match status" value="1"/>
</dbReference>
<dbReference type="SUPFAM" id="SSF50729">
    <property type="entry name" value="PH domain-like"/>
    <property type="match status" value="2"/>
</dbReference>
<comment type="caution">
    <text evidence="10">The sequence shown here is derived from an EMBL/GenBank/DDBJ whole genome shotgun (WGS) entry which is preliminary data.</text>
</comment>
<feature type="compositionally biased region" description="Basic and acidic residues" evidence="8">
    <location>
        <begin position="511"/>
        <end position="520"/>
    </location>
</feature>
<dbReference type="GO" id="GO:0042169">
    <property type="term" value="F:SH2 domain binding"/>
    <property type="evidence" value="ECO:0007669"/>
    <property type="project" value="TreeGrafter"/>
</dbReference>
<feature type="coiled-coil region" evidence="7">
    <location>
        <begin position="656"/>
        <end position="743"/>
    </location>
</feature>
<dbReference type="GO" id="GO:0032675">
    <property type="term" value="P:regulation of interleukin-6 production"/>
    <property type="evidence" value="ECO:0007669"/>
    <property type="project" value="TreeGrafter"/>
</dbReference>
<evidence type="ECO:0000313" key="10">
    <source>
        <dbReference type="EMBL" id="NXR60490.1"/>
    </source>
</evidence>
<evidence type="ECO:0000256" key="7">
    <source>
        <dbReference type="SAM" id="Coils"/>
    </source>
</evidence>
<dbReference type="PROSITE" id="PS50003">
    <property type="entry name" value="PH_DOMAIN"/>
    <property type="match status" value="2"/>
</dbReference>
<evidence type="ECO:0000256" key="8">
    <source>
        <dbReference type="SAM" id="MobiDB-lite"/>
    </source>
</evidence>
<feature type="non-terminal residue" evidence="10">
    <location>
        <position position="818"/>
    </location>
</feature>
<evidence type="ECO:0000256" key="2">
    <source>
        <dbReference type="ARBA" id="ARBA00022490"/>
    </source>
</evidence>
<keyword evidence="3" id="KW-0677">Repeat</keyword>
<feature type="region of interest" description="Disordered" evidence="8">
    <location>
        <begin position="74"/>
        <end position="159"/>
    </location>
</feature>
<keyword evidence="4 7" id="KW-0175">Coiled coil</keyword>
<sequence>ALEQLLTELEDFLRILDKENLSSTAVVKKSFLSDLLKVYTKSSGGDEEYIYMNKVTVHKQQGDQEKQDKVLDRKNSLTNGDSGLHLSPPQKGLPDLPPPKILETKQPPVPKIDSPEGYYEEAEPYDVSVNEDGEAVSSSYESYDEEESSKGKSATHQWPSPEATIELMKDARICAFLWRKKWLGQWAKQLCVIKDTRLLCYKSSKDHNPQLDVNLLGCTVIHKEKQVRKKEHKLKIIPTNADVIVLGLQSKDQAEQWLRVIQETSGLLCEGGSEGNQYIPDSQRLSYPKVEVSERYSAASESGSSTDGHPETAETKDVKKKGTTGLKLSNLMNLGRKKSSSLDSPERSLETSSYLNVLVNSQWKSRWCQIKDGHLHFYQDKNRSKLAQQPLSLAGCEIIPEPSPDHLYSFRILHNGEERLVLEAKSSEEMGHWLGLLLSESGSKTDPEEFTYDYVDADRVSCIVSAAKNSFFLMQRKYSEPNAYIDNLPKGRLQQDELYDDVDLPDLPVEEVPKSESKLEGDQDRVYLDLTPVKSLLHCAGKMSCQSSPLSSPSLERAATKAAPESTAEAAPMAKEAEPCTKATETSEQKHPEKPEPEEALPRVPAVKIQTQQQNTALPQVAPEVAAGTVPVGSPQLVPAHRPKMPLPAVETKLGKNRTEAEVKRFTEEKERLEKEKEEIRAQLTQLRKERRELKEMLGGSTDSSPFTDKNLEQRLKEIDEECKRKESQRVDLELSLVEVKENLRKAESGPVTLGTAVDTTHLENTAPRAKSASPANSAENSPVNSATALKNRPLSVMVTGKGTVLQKAKEWEKKGAS</sequence>
<dbReference type="AlphaFoldDB" id="A0A7L2MKJ4"/>
<dbReference type="EMBL" id="VWYO01006893">
    <property type="protein sequence ID" value="NXR60490.1"/>
    <property type="molecule type" value="Genomic_DNA"/>
</dbReference>
<dbReference type="GO" id="GO:0045742">
    <property type="term" value="P:positive regulation of epidermal growth factor receptor signaling pathway"/>
    <property type="evidence" value="ECO:0007669"/>
    <property type="project" value="TreeGrafter"/>
</dbReference>
<dbReference type="InterPro" id="IPR001849">
    <property type="entry name" value="PH_domain"/>
</dbReference>
<comment type="function">
    <text evidence="5">May play a role in a signaling cascade by enhancing the kinase activity of SRC. Contributes to SRC-regulated transcription activation.</text>
</comment>
<dbReference type="Proteomes" id="UP000587697">
    <property type="component" value="Unassembled WGS sequence"/>
</dbReference>
<accession>A0A7L2MKJ4</accession>
<dbReference type="GO" id="GO:0017124">
    <property type="term" value="F:SH3 domain binding"/>
    <property type="evidence" value="ECO:0007669"/>
    <property type="project" value="TreeGrafter"/>
</dbReference>
<feature type="compositionally biased region" description="Low complexity" evidence="8">
    <location>
        <begin position="770"/>
        <end position="787"/>
    </location>
</feature>
<dbReference type="GO" id="GO:0005829">
    <property type="term" value="C:cytosol"/>
    <property type="evidence" value="ECO:0007669"/>
    <property type="project" value="TreeGrafter"/>
</dbReference>
<feature type="domain" description="PH" evidence="9">
    <location>
        <begin position="348"/>
        <end position="442"/>
    </location>
</feature>
<dbReference type="GO" id="GO:0045893">
    <property type="term" value="P:positive regulation of DNA-templated transcription"/>
    <property type="evidence" value="ECO:0007669"/>
    <property type="project" value="TreeGrafter"/>
</dbReference>
<dbReference type="GO" id="GO:0032757">
    <property type="term" value="P:positive regulation of interleukin-8 production"/>
    <property type="evidence" value="ECO:0007669"/>
    <property type="project" value="TreeGrafter"/>
</dbReference>
<dbReference type="InterPro" id="IPR030113">
    <property type="entry name" value="AFAP"/>
</dbReference>
<protein>
    <recommendedName>
        <fullName evidence="6">Actin filament-associated protein 1-like 2</fullName>
    </recommendedName>
</protein>
<dbReference type="SMART" id="SM00233">
    <property type="entry name" value="PH"/>
    <property type="match status" value="2"/>
</dbReference>
<dbReference type="Pfam" id="PF00169">
    <property type="entry name" value="PH"/>
    <property type="match status" value="2"/>
</dbReference>
<evidence type="ECO:0000259" key="9">
    <source>
        <dbReference type="PROSITE" id="PS50003"/>
    </source>
</evidence>
<evidence type="ECO:0000256" key="6">
    <source>
        <dbReference type="ARBA" id="ARBA00072612"/>
    </source>
</evidence>
<evidence type="ECO:0000256" key="4">
    <source>
        <dbReference type="ARBA" id="ARBA00023054"/>
    </source>
</evidence>
<gene>
    <name evidence="10" type="primary">Afap1l2</name>
    <name evidence="10" type="ORF">RHASIB_R12438</name>
</gene>
<evidence type="ECO:0000313" key="11">
    <source>
        <dbReference type="Proteomes" id="UP000587697"/>
    </source>
</evidence>
<evidence type="ECO:0000256" key="3">
    <source>
        <dbReference type="ARBA" id="ARBA00022737"/>
    </source>
</evidence>
<feature type="region of interest" description="Disordered" evidence="8">
    <location>
        <begin position="296"/>
        <end position="322"/>
    </location>
</feature>
<feature type="compositionally biased region" description="Basic and acidic residues" evidence="8">
    <location>
        <begin position="575"/>
        <end position="601"/>
    </location>
</feature>
<dbReference type="PANTHER" id="PTHR14338:SF4">
    <property type="entry name" value="ACTIN FILAMENT-ASSOCIATED PROTEIN 1-LIKE 2"/>
    <property type="match status" value="1"/>
</dbReference>
<dbReference type="CDD" id="cd13307">
    <property type="entry name" value="PH2_AFAP"/>
    <property type="match status" value="1"/>
</dbReference>
<feature type="compositionally biased region" description="Basic and acidic residues" evidence="8">
    <location>
        <begin position="308"/>
        <end position="317"/>
    </location>
</feature>
<feature type="domain" description="PH" evidence="9">
    <location>
        <begin position="170"/>
        <end position="266"/>
    </location>
</feature>
<feature type="non-terminal residue" evidence="10">
    <location>
        <position position="1"/>
    </location>
</feature>
<organism evidence="10 11">
    <name type="scientific">Rhadina sibilatrix</name>
    <dbReference type="NCBI Taxonomy" id="2585818"/>
    <lineage>
        <taxon>Eukaryota</taxon>
        <taxon>Metazoa</taxon>
        <taxon>Chordata</taxon>
        <taxon>Craniata</taxon>
        <taxon>Vertebrata</taxon>
        <taxon>Euteleostomi</taxon>
        <taxon>Archelosauria</taxon>
        <taxon>Archosauria</taxon>
        <taxon>Dinosauria</taxon>
        <taxon>Saurischia</taxon>
        <taxon>Theropoda</taxon>
        <taxon>Coelurosauria</taxon>
        <taxon>Aves</taxon>
        <taxon>Neognathae</taxon>
        <taxon>Neoaves</taxon>
        <taxon>Telluraves</taxon>
        <taxon>Australaves</taxon>
        <taxon>Passeriformes</taxon>
        <taxon>Sylvioidea</taxon>
        <taxon>Phylloscopidae</taxon>
        <taxon>Rhadina</taxon>
    </lineage>
</organism>
<dbReference type="PANTHER" id="PTHR14338">
    <property type="entry name" value="ACTIN FILAMENT-ASSOCIATED PROTEIN 1 FAMILY MEMBER"/>
    <property type="match status" value="1"/>
</dbReference>
<keyword evidence="2" id="KW-0963">Cytoplasm</keyword>
<reference evidence="10 11" key="1">
    <citation type="submission" date="2019-09" db="EMBL/GenBank/DDBJ databases">
        <title>Bird 10,000 Genomes (B10K) Project - Family phase.</title>
        <authorList>
            <person name="Zhang G."/>
        </authorList>
    </citation>
    <scope>NUCLEOTIDE SEQUENCE [LARGE SCALE GENOMIC DNA]</scope>
    <source>
        <strain evidence="10">B10K-DU-002-26</strain>
        <tissue evidence="10">Muscle</tissue>
    </source>
</reference>
<dbReference type="CDD" id="cd13306">
    <property type="entry name" value="PH1_AFAP"/>
    <property type="match status" value="1"/>
</dbReference>
<evidence type="ECO:0000256" key="5">
    <source>
        <dbReference type="ARBA" id="ARBA00059761"/>
    </source>
</evidence>
<dbReference type="FunFam" id="2.30.29.30:FF:000171">
    <property type="entry name" value="Actin filament-associated protein 1-like 2 isoform 1"/>
    <property type="match status" value="1"/>
</dbReference>
<dbReference type="GO" id="GO:0006954">
    <property type="term" value="P:inflammatory response"/>
    <property type="evidence" value="ECO:0007669"/>
    <property type="project" value="TreeGrafter"/>
</dbReference>
<name>A0A7L2MKJ4_9PASS</name>
<feature type="region of interest" description="Disordered" evidence="8">
    <location>
        <begin position="751"/>
        <end position="795"/>
    </location>
</feature>
<keyword evidence="11" id="KW-1185">Reference proteome</keyword>
<dbReference type="GO" id="GO:0007346">
    <property type="term" value="P:regulation of mitotic cell cycle"/>
    <property type="evidence" value="ECO:0007669"/>
    <property type="project" value="TreeGrafter"/>
</dbReference>
<proteinExistence type="predicted"/>
<feature type="compositionally biased region" description="Acidic residues" evidence="8">
    <location>
        <begin position="118"/>
        <end position="134"/>
    </location>
</feature>
<dbReference type="Gene3D" id="2.30.29.30">
    <property type="entry name" value="Pleckstrin-homology domain (PH domain)/Phosphotyrosine-binding domain (PTB)"/>
    <property type="match status" value="2"/>
</dbReference>
<feature type="region of interest" description="Disordered" evidence="8">
    <location>
        <begin position="499"/>
        <end position="520"/>
    </location>
</feature>
<evidence type="ECO:0000256" key="1">
    <source>
        <dbReference type="ARBA" id="ARBA00004496"/>
    </source>
</evidence>
<feature type="region of interest" description="Disordered" evidence="8">
    <location>
        <begin position="544"/>
        <end position="601"/>
    </location>
</feature>
<dbReference type="InterPro" id="IPR011993">
    <property type="entry name" value="PH-like_dom_sf"/>
</dbReference>